<name>A0AAE0YDC5_9GAST</name>
<dbReference type="InterPro" id="IPR011001">
    <property type="entry name" value="Saposin-like"/>
</dbReference>
<dbReference type="SMART" id="SM00741">
    <property type="entry name" value="SapB"/>
    <property type="match status" value="1"/>
</dbReference>
<evidence type="ECO:0000313" key="4">
    <source>
        <dbReference type="Proteomes" id="UP001283361"/>
    </source>
</evidence>
<protein>
    <recommendedName>
        <fullName evidence="2">Saposin B-type domain-containing protein</fullName>
    </recommendedName>
</protein>
<proteinExistence type="predicted"/>
<dbReference type="GO" id="GO:0009104">
    <property type="term" value="P:lipopolysaccharide catabolic process"/>
    <property type="evidence" value="ECO:0007669"/>
    <property type="project" value="TreeGrafter"/>
</dbReference>
<feature type="domain" description="Saposin B-type" evidence="2">
    <location>
        <begin position="81"/>
        <end position="160"/>
    </location>
</feature>
<dbReference type="AlphaFoldDB" id="A0AAE0YDC5"/>
<dbReference type="InterPro" id="IPR039676">
    <property type="entry name" value="AOAH"/>
</dbReference>
<dbReference type="PROSITE" id="PS50015">
    <property type="entry name" value="SAP_B"/>
    <property type="match status" value="1"/>
</dbReference>
<comment type="caution">
    <text evidence="3">The sequence shown here is derived from an EMBL/GenBank/DDBJ whole genome shotgun (WGS) entry which is preliminary data.</text>
</comment>
<dbReference type="Pfam" id="PF20825">
    <property type="entry name" value="Saposin"/>
    <property type="match status" value="1"/>
</dbReference>
<dbReference type="Gene3D" id="1.10.225.10">
    <property type="entry name" value="Saposin-like"/>
    <property type="match status" value="1"/>
</dbReference>
<dbReference type="GO" id="GO:0050528">
    <property type="term" value="F:acyloxyacyl hydrolase activity"/>
    <property type="evidence" value="ECO:0007669"/>
    <property type="project" value="InterPro"/>
</dbReference>
<organism evidence="3 4">
    <name type="scientific">Elysia crispata</name>
    <name type="common">lettuce slug</name>
    <dbReference type="NCBI Taxonomy" id="231223"/>
    <lineage>
        <taxon>Eukaryota</taxon>
        <taxon>Metazoa</taxon>
        <taxon>Spiralia</taxon>
        <taxon>Lophotrochozoa</taxon>
        <taxon>Mollusca</taxon>
        <taxon>Gastropoda</taxon>
        <taxon>Heterobranchia</taxon>
        <taxon>Euthyneura</taxon>
        <taxon>Panpulmonata</taxon>
        <taxon>Sacoglossa</taxon>
        <taxon>Placobranchoidea</taxon>
        <taxon>Plakobranchidae</taxon>
        <taxon>Elysia</taxon>
    </lineage>
</organism>
<evidence type="ECO:0000313" key="3">
    <source>
        <dbReference type="EMBL" id="KAK3741945.1"/>
    </source>
</evidence>
<dbReference type="Gene3D" id="3.40.50.1110">
    <property type="entry name" value="SGNH hydrolase"/>
    <property type="match status" value="1"/>
</dbReference>
<keyword evidence="4" id="KW-1185">Reference proteome</keyword>
<dbReference type="PANTHER" id="PTHR15010">
    <property type="entry name" value="ACYLOXYACYL HYDROLASE"/>
    <property type="match status" value="1"/>
</dbReference>
<dbReference type="InterPro" id="IPR048593">
    <property type="entry name" value="AOAH_Saposin_N"/>
</dbReference>
<sequence>MQIHCSVFSLSSGYHYQGQSGKGSRGICYTVLGLKKTTSSCYFRGLETRGKSGPQQRDWKGAVYQRGLLASDYESLQGINGGISCALCTATIALTEQYAEIHNVTLVHTLDKFCSFLPDSLKPSCVQAVDFLGPLLIHLAAEELGPDLTCHALKFCFTQTDTDTCRSFTPPSQAKSIPSKAEKARWRLQKHPKYQQFKKHFQAVIDEPDQGLDICSIPGIHEICQWIFTTIHYHTPLMDADGDGFSTVFAARGSAWRGRDCSDISKMVHPGAQPFQGDRHYDSNCNGIYGVNEATGRPYEDELCGESQAKGVALLGDSIGAHFHLPPEWIDPQKISANAFRHVETVVENELDWPSMSGGTGHGSNLWPEIIQGPIDSIYMRMRKRNRCNHRDYQNIAFNGAKSFDADRVLVKSLSRSKTDKPLLLAYAFFGNDVCNKFPNTFDYMTTPTQMFNNTMRVMEQLHRILPNHSHVGILSLLDGRVLYNEMHQRVHPVNSYSGRVTYADFYDFMNCLQISPCRGWLNTNSTIRDLTAQRMKELNKVLREIGTKYKYRYPNFTIHFFESPMDRAIEHWKKLGREVWQLIEPSDGFHCNQYAQALLAKELWMDLKKYPDVVGPVNANNELIHDLFGDQGGY</sequence>
<dbReference type="Pfam" id="PF00657">
    <property type="entry name" value="Lipase_GDSL"/>
    <property type="match status" value="1"/>
</dbReference>
<dbReference type="EMBL" id="JAWDGP010006383">
    <property type="protein sequence ID" value="KAK3741945.1"/>
    <property type="molecule type" value="Genomic_DNA"/>
</dbReference>
<evidence type="ECO:0000259" key="2">
    <source>
        <dbReference type="PROSITE" id="PS50015"/>
    </source>
</evidence>
<evidence type="ECO:0000256" key="1">
    <source>
        <dbReference type="ARBA" id="ARBA00023157"/>
    </source>
</evidence>
<dbReference type="PANTHER" id="PTHR15010:SF0">
    <property type="entry name" value="ACYLOXYACYL HYDROLASE"/>
    <property type="match status" value="1"/>
</dbReference>
<dbReference type="InterPro" id="IPR008139">
    <property type="entry name" value="SaposinB_dom"/>
</dbReference>
<dbReference type="InterPro" id="IPR001087">
    <property type="entry name" value="GDSL"/>
</dbReference>
<keyword evidence="1" id="KW-1015">Disulfide bond</keyword>
<dbReference type="SUPFAM" id="SSF47862">
    <property type="entry name" value="Saposin"/>
    <property type="match status" value="1"/>
</dbReference>
<dbReference type="GO" id="GO:0005509">
    <property type="term" value="F:calcium ion binding"/>
    <property type="evidence" value="ECO:0007669"/>
    <property type="project" value="TreeGrafter"/>
</dbReference>
<dbReference type="InterPro" id="IPR036514">
    <property type="entry name" value="SGNH_hydro_sf"/>
</dbReference>
<gene>
    <name evidence="3" type="ORF">RRG08_024691</name>
</gene>
<reference evidence="3" key="1">
    <citation type="journal article" date="2023" name="G3 (Bethesda)">
        <title>A reference genome for the long-term kleptoplast-retaining sea slug Elysia crispata morphotype clarki.</title>
        <authorList>
            <person name="Eastman K.E."/>
            <person name="Pendleton A.L."/>
            <person name="Shaikh M.A."/>
            <person name="Suttiyut T."/>
            <person name="Ogas R."/>
            <person name="Tomko P."/>
            <person name="Gavelis G."/>
            <person name="Widhalm J.R."/>
            <person name="Wisecaver J.H."/>
        </authorList>
    </citation>
    <scope>NUCLEOTIDE SEQUENCE</scope>
    <source>
        <strain evidence="3">ECLA1</strain>
    </source>
</reference>
<dbReference type="SUPFAM" id="SSF52266">
    <property type="entry name" value="SGNH hydrolase"/>
    <property type="match status" value="1"/>
</dbReference>
<accession>A0AAE0YDC5</accession>
<dbReference type="Proteomes" id="UP001283361">
    <property type="component" value="Unassembled WGS sequence"/>
</dbReference>